<dbReference type="InterPro" id="IPR017853">
    <property type="entry name" value="GH"/>
</dbReference>
<evidence type="ECO:0000313" key="3">
    <source>
        <dbReference type="Proteomes" id="UP001108240"/>
    </source>
</evidence>
<reference evidence="2" key="2">
    <citation type="submission" date="2025-09" db="UniProtKB">
        <authorList>
            <consortium name="Ensembl"/>
        </authorList>
    </citation>
    <scope>IDENTIFICATION</scope>
</reference>
<dbReference type="GO" id="GO:0005829">
    <property type="term" value="C:cytosol"/>
    <property type="evidence" value="ECO:0007669"/>
    <property type="project" value="TreeGrafter"/>
</dbReference>
<accession>A0A9J8C9D0</accession>
<dbReference type="Ensembl" id="ENSCCRT00000143720.1">
    <property type="protein sequence ID" value="ENSCCRP00000165783.1"/>
    <property type="gene ID" value="ENSCCRG00000055057.1"/>
</dbReference>
<dbReference type="InterPro" id="IPR001360">
    <property type="entry name" value="Glyco_hydro_1"/>
</dbReference>
<dbReference type="GO" id="GO:0017042">
    <property type="term" value="F:glycosylceramidase activity"/>
    <property type="evidence" value="ECO:0007669"/>
    <property type="project" value="TreeGrafter"/>
</dbReference>
<reference evidence="2" key="1">
    <citation type="submission" date="2025-08" db="UniProtKB">
        <authorList>
            <consortium name="Ensembl"/>
        </authorList>
    </citation>
    <scope>IDENTIFICATION</scope>
</reference>
<dbReference type="SUPFAM" id="SSF51445">
    <property type="entry name" value="(Trans)glycosidases"/>
    <property type="match status" value="1"/>
</dbReference>
<dbReference type="GO" id="GO:0004565">
    <property type="term" value="F:beta-galactosidase activity"/>
    <property type="evidence" value="ECO:0007669"/>
    <property type="project" value="TreeGrafter"/>
</dbReference>
<dbReference type="Proteomes" id="UP001108240">
    <property type="component" value="Unplaced"/>
</dbReference>
<protein>
    <submittedName>
        <fullName evidence="2">Glucosidase, beta, acid 3 (gene/pseudogene)</fullName>
    </submittedName>
</protein>
<dbReference type="GeneTree" id="ENSGT00940000160460"/>
<proteinExistence type="inferred from homology"/>
<dbReference type="Pfam" id="PF00232">
    <property type="entry name" value="Glyco_hydro_1"/>
    <property type="match status" value="1"/>
</dbReference>
<organism evidence="2 3">
    <name type="scientific">Cyprinus carpio carpio</name>
    <dbReference type="NCBI Taxonomy" id="630221"/>
    <lineage>
        <taxon>Eukaryota</taxon>
        <taxon>Metazoa</taxon>
        <taxon>Chordata</taxon>
        <taxon>Craniata</taxon>
        <taxon>Vertebrata</taxon>
        <taxon>Euteleostomi</taxon>
        <taxon>Actinopterygii</taxon>
        <taxon>Neopterygii</taxon>
        <taxon>Teleostei</taxon>
        <taxon>Ostariophysi</taxon>
        <taxon>Cypriniformes</taxon>
        <taxon>Cyprinidae</taxon>
        <taxon>Cyprininae</taxon>
        <taxon>Cyprinus</taxon>
    </lineage>
</organism>
<dbReference type="GO" id="GO:0005975">
    <property type="term" value="P:carbohydrate metabolic process"/>
    <property type="evidence" value="ECO:0007669"/>
    <property type="project" value="InterPro"/>
</dbReference>
<dbReference type="PANTHER" id="PTHR10353:SF291">
    <property type="entry name" value="CYTOSOLIC BETA-GLUCOSIDASE"/>
    <property type="match status" value="1"/>
</dbReference>
<keyword evidence="3" id="KW-1185">Reference proteome</keyword>
<comment type="similarity">
    <text evidence="1">Belongs to the glycosyl hydrolase 1 family.</text>
</comment>
<name>A0A9J8C9D0_CYPCA</name>
<dbReference type="GO" id="GO:0016020">
    <property type="term" value="C:membrane"/>
    <property type="evidence" value="ECO:0007669"/>
    <property type="project" value="GOC"/>
</dbReference>
<dbReference type="Gene3D" id="3.20.20.80">
    <property type="entry name" value="Glycosidases"/>
    <property type="match status" value="1"/>
</dbReference>
<evidence type="ECO:0000256" key="1">
    <source>
        <dbReference type="RuleBase" id="RU003690"/>
    </source>
</evidence>
<dbReference type="PANTHER" id="PTHR10353">
    <property type="entry name" value="GLYCOSYL HYDROLASE"/>
    <property type="match status" value="1"/>
</dbReference>
<sequence length="111" mass="12662">MDGRGPTIWDTFCHAKGRVFEDHTGDVACNSYQLWEEDLKCIQQLGLTHYRLSISWSRLLPDGTTNHLNPKGHVHQSAHLYHRKWLFPDGAGSDRSCRLFPFLSGHSAGSW</sequence>
<dbReference type="AlphaFoldDB" id="A0A9J8C9D0"/>
<dbReference type="GO" id="GO:0046477">
    <property type="term" value="P:glycosylceramide catabolic process"/>
    <property type="evidence" value="ECO:0007669"/>
    <property type="project" value="TreeGrafter"/>
</dbReference>
<evidence type="ECO:0000313" key="2">
    <source>
        <dbReference type="Ensembl" id="ENSCCRP00000165783.1"/>
    </source>
</evidence>